<dbReference type="Pfam" id="PF00590">
    <property type="entry name" value="TP_methylase"/>
    <property type="match status" value="1"/>
</dbReference>
<dbReference type="InterPro" id="IPR029063">
    <property type="entry name" value="SAM-dependent_MTases_sf"/>
</dbReference>
<feature type="domain" description="Tetrapyrrole methylase" evidence="6">
    <location>
        <begin position="22"/>
        <end position="190"/>
    </location>
</feature>
<dbReference type="InterPro" id="IPR012818">
    <property type="entry name" value="CbiE"/>
</dbReference>
<dbReference type="NCBIfam" id="TIGR02467">
    <property type="entry name" value="CbiE"/>
    <property type="match status" value="1"/>
</dbReference>
<dbReference type="InterPro" id="IPR014776">
    <property type="entry name" value="4pyrrole_Mease_sub2"/>
</dbReference>
<dbReference type="EMBL" id="BLVO01000004">
    <property type="protein sequence ID" value="GFM31844.1"/>
    <property type="molecule type" value="Genomic_DNA"/>
</dbReference>
<dbReference type="Gene3D" id="3.40.50.150">
    <property type="entry name" value="Vaccinia Virus protein VP39"/>
    <property type="match status" value="1"/>
</dbReference>
<evidence type="ECO:0000313" key="7">
    <source>
        <dbReference type="EMBL" id="GFM31844.1"/>
    </source>
</evidence>
<dbReference type="InterPro" id="IPR035996">
    <property type="entry name" value="4pyrrol_Methylase_sf"/>
</dbReference>
<dbReference type="RefSeq" id="WP_243452027.1">
    <property type="nucleotide sequence ID" value="NZ_BLVO01000004.1"/>
</dbReference>
<gene>
    <name evidence="7" type="primary">cobL</name>
    <name evidence="7" type="ORF">DSM101010T_02090</name>
</gene>
<keyword evidence="4 7" id="KW-0808">Transferase</keyword>
<evidence type="ECO:0000256" key="5">
    <source>
        <dbReference type="ARBA" id="ARBA00022691"/>
    </source>
</evidence>
<dbReference type="Gene3D" id="3.40.1010.10">
    <property type="entry name" value="Cobalt-precorrin-4 Transmethylase, Domain 1"/>
    <property type="match status" value="1"/>
</dbReference>
<dbReference type="SUPFAM" id="SSF53790">
    <property type="entry name" value="Tetrapyrrole methylase"/>
    <property type="match status" value="1"/>
</dbReference>
<dbReference type="Gene3D" id="3.30.950.10">
    <property type="entry name" value="Methyltransferase, Cobalt-precorrin-4 Transmethylase, Domain 2"/>
    <property type="match status" value="1"/>
</dbReference>
<dbReference type="AlphaFoldDB" id="A0A7J0BF51"/>
<keyword evidence="2" id="KW-0169">Cobalamin biosynthesis</keyword>
<evidence type="ECO:0000313" key="8">
    <source>
        <dbReference type="Proteomes" id="UP000503840"/>
    </source>
</evidence>
<keyword evidence="3 7" id="KW-0489">Methyltransferase</keyword>
<dbReference type="CDD" id="cd02440">
    <property type="entry name" value="AdoMet_MTases"/>
    <property type="match status" value="1"/>
</dbReference>
<proteinExistence type="predicted"/>
<evidence type="ECO:0000256" key="1">
    <source>
        <dbReference type="ARBA" id="ARBA00004953"/>
    </source>
</evidence>
<dbReference type="InterPro" id="IPR000878">
    <property type="entry name" value="4pyrrol_Mease"/>
</dbReference>
<dbReference type="InterPro" id="IPR014777">
    <property type="entry name" value="4pyrrole_Mease_sub1"/>
</dbReference>
<comment type="pathway">
    <text evidence="1">Cofactor biosynthesis; adenosylcobalamin biosynthesis.</text>
</comment>
<dbReference type="GO" id="GO:0009236">
    <property type="term" value="P:cobalamin biosynthetic process"/>
    <property type="evidence" value="ECO:0007669"/>
    <property type="project" value="UniProtKB-UniPathway"/>
</dbReference>
<keyword evidence="8" id="KW-1185">Reference proteome</keyword>
<dbReference type="InterPro" id="IPR050714">
    <property type="entry name" value="Cobalamin_biosynth_MTase"/>
</dbReference>
<dbReference type="Proteomes" id="UP000503840">
    <property type="component" value="Unassembled WGS sequence"/>
</dbReference>
<dbReference type="NCBIfam" id="TIGR02469">
    <property type="entry name" value="CbiT"/>
    <property type="match status" value="1"/>
</dbReference>
<protein>
    <submittedName>
        <fullName evidence="7">Precorrin-6Y C5,15-methyltransferase (Decarboxylating)</fullName>
    </submittedName>
</protein>
<evidence type="ECO:0000256" key="3">
    <source>
        <dbReference type="ARBA" id="ARBA00022603"/>
    </source>
</evidence>
<dbReference type="InterPro" id="IPR014008">
    <property type="entry name" value="Cbl_synth_MTase_CbiT"/>
</dbReference>
<dbReference type="CDD" id="cd11644">
    <property type="entry name" value="Precorrin-6Y-MT"/>
    <property type="match status" value="1"/>
</dbReference>
<keyword evidence="5" id="KW-0949">S-adenosyl-L-methionine</keyword>
<organism evidence="7 8">
    <name type="scientific">Desulfovibrio subterraneus</name>
    <dbReference type="NCBI Taxonomy" id="2718620"/>
    <lineage>
        <taxon>Bacteria</taxon>
        <taxon>Pseudomonadati</taxon>
        <taxon>Thermodesulfobacteriota</taxon>
        <taxon>Desulfovibrionia</taxon>
        <taxon>Desulfovibrionales</taxon>
        <taxon>Desulfovibrionaceae</taxon>
        <taxon>Desulfovibrio</taxon>
    </lineage>
</organism>
<dbReference type="PANTHER" id="PTHR43182:SF1">
    <property type="entry name" value="COBALT-PRECORRIN-7 C(5)-METHYLTRANSFERASE"/>
    <property type="match status" value="1"/>
</dbReference>
<dbReference type="PIRSF" id="PIRSF036428">
    <property type="entry name" value="CobL"/>
    <property type="match status" value="1"/>
</dbReference>
<accession>A0A7J0BF51</accession>
<dbReference type="GO" id="GO:0032259">
    <property type="term" value="P:methylation"/>
    <property type="evidence" value="ECO:0007669"/>
    <property type="project" value="UniProtKB-KW"/>
</dbReference>
<name>A0A7J0BF51_9BACT</name>
<sequence>MPIQVVGLGVDSEALPDLHSGVIDGAEVLVGGKRQLVMFEDHPAVKIAITAPLESVFADIAAHDGAGRDIVVLADGDPLFFGIGTRLVDEFGPDGVHFYPNITSLQAAAARAKVPWHEVVCVSLHGRDDYVPLYNALRMRNWVAILTDDRNIPAAIAQRLLDKGAEWFSMWVFENLGSEDEHFDRYPLAKAATKSFSRLNLVLLERKGNPEHPLALGTMDDAYISDKGLITKWPVRAAGLAALRLAPDNVLWDLGAGSGSLGIEACALLQAGEVYAVERNGNRVGMIRENRKRFGALALEVVHGTLPACLKELPDPHRIFIGGGLGKDGALLDVVCPRLRPGGRLVVHCVLLGTLERCRRYLAEQGWAVDITMIQSSVSVPLAGDLRMEGQNPVYIIAAEKPGGA</sequence>
<reference evidence="7 8" key="1">
    <citation type="submission" date="2020-05" db="EMBL/GenBank/DDBJ databases">
        <title>Draft genome sequence of Desulfovibrio sp. strain HN2T.</title>
        <authorList>
            <person name="Ueno A."/>
            <person name="Tamazawa S."/>
            <person name="Tamamura S."/>
            <person name="Murakami T."/>
            <person name="Kiyama T."/>
            <person name="Inomata H."/>
            <person name="Amano Y."/>
            <person name="Miyakawa K."/>
            <person name="Tamaki H."/>
            <person name="Naganuma T."/>
            <person name="Kaneko K."/>
        </authorList>
    </citation>
    <scope>NUCLEOTIDE SEQUENCE [LARGE SCALE GENOMIC DNA]</scope>
    <source>
        <strain evidence="7 8">HN2</strain>
    </source>
</reference>
<comment type="caution">
    <text evidence="7">The sequence shown here is derived from an EMBL/GenBank/DDBJ whole genome shotgun (WGS) entry which is preliminary data.</text>
</comment>
<dbReference type="SUPFAM" id="SSF53335">
    <property type="entry name" value="S-adenosyl-L-methionine-dependent methyltransferases"/>
    <property type="match status" value="1"/>
</dbReference>
<dbReference type="UniPathway" id="UPA00148"/>
<evidence type="ECO:0000256" key="4">
    <source>
        <dbReference type="ARBA" id="ARBA00022679"/>
    </source>
</evidence>
<evidence type="ECO:0000259" key="6">
    <source>
        <dbReference type="Pfam" id="PF00590"/>
    </source>
</evidence>
<dbReference type="InterPro" id="IPR006365">
    <property type="entry name" value="Cbl_synth_CobL"/>
</dbReference>
<dbReference type="PANTHER" id="PTHR43182">
    <property type="entry name" value="COBALT-PRECORRIN-6B C(15)-METHYLTRANSFERASE (DECARBOXYLATING)"/>
    <property type="match status" value="1"/>
</dbReference>
<dbReference type="GO" id="GO:0008276">
    <property type="term" value="F:protein methyltransferase activity"/>
    <property type="evidence" value="ECO:0007669"/>
    <property type="project" value="InterPro"/>
</dbReference>
<evidence type="ECO:0000256" key="2">
    <source>
        <dbReference type="ARBA" id="ARBA00022573"/>
    </source>
</evidence>